<dbReference type="Pfam" id="PF13561">
    <property type="entry name" value="adh_short_C2"/>
    <property type="match status" value="1"/>
</dbReference>
<evidence type="ECO:0000256" key="1">
    <source>
        <dbReference type="ARBA" id="ARBA00006484"/>
    </source>
</evidence>
<dbReference type="PANTHER" id="PTHR24321:SF8">
    <property type="entry name" value="ESTRADIOL 17-BETA-DEHYDROGENASE 8-RELATED"/>
    <property type="match status" value="1"/>
</dbReference>
<dbReference type="PRINTS" id="PR00081">
    <property type="entry name" value="GDHRDH"/>
</dbReference>
<dbReference type="Proteomes" id="UP000570361">
    <property type="component" value="Unassembled WGS sequence"/>
</dbReference>
<name>A0A7W5B0Z5_9BACL</name>
<dbReference type="InterPro" id="IPR020904">
    <property type="entry name" value="Sc_DH/Rdtase_CS"/>
</dbReference>
<dbReference type="GO" id="GO:0008206">
    <property type="term" value="P:bile acid metabolic process"/>
    <property type="evidence" value="ECO:0007669"/>
    <property type="project" value="UniProtKB-ARBA"/>
</dbReference>
<evidence type="ECO:0000256" key="2">
    <source>
        <dbReference type="ARBA" id="ARBA00023002"/>
    </source>
</evidence>
<sequence>MSRLQDKVVLITGAGRGIGRACALRAAQEGADLILTDIGGAKDFVPYQLSSSDQLEVTAEQCRAYGASVLTQLADVGSMDDVTALVEAGLQRFGRIDTLVNNAGIGAPAGKATHLYTSEEWEVLMGVNLSGPWRLIKAVAPVMIEQQHGSMVNIASTAGLLGYKHFAGYVASKHGVVGLTKSAALDYASYNIRVNAICPGPVYDDERLDGHMTKVVADALGIRLGDQESIDLASVAMNTVVSPMDVAEAMLWLASDGSHRVTGTTVTVDAGYAAK</sequence>
<accession>A0A7W5B0Z5</accession>
<dbReference type="Gene3D" id="3.40.50.720">
    <property type="entry name" value="NAD(P)-binding Rossmann-like Domain"/>
    <property type="match status" value="1"/>
</dbReference>
<comment type="caution">
    <text evidence="3">The sequence shown here is derived from an EMBL/GenBank/DDBJ whole genome shotgun (WGS) entry which is preliminary data.</text>
</comment>
<dbReference type="GO" id="GO:0016491">
    <property type="term" value="F:oxidoreductase activity"/>
    <property type="evidence" value="ECO:0007669"/>
    <property type="project" value="UniProtKB-KW"/>
</dbReference>
<dbReference type="PANTHER" id="PTHR24321">
    <property type="entry name" value="DEHYDROGENASES, SHORT CHAIN"/>
    <property type="match status" value="1"/>
</dbReference>
<evidence type="ECO:0000313" key="4">
    <source>
        <dbReference type="Proteomes" id="UP000570361"/>
    </source>
</evidence>
<dbReference type="SUPFAM" id="SSF51735">
    <property type="entry name" value="NAD(P)-binding Rossmann-fold domains"/>
    <property type="match status" value="1"/>
</dbReference>
<keyword evidence="2" id="KW-0560">Oxidoreductase</keyword>
<proteinExistence type="inferred from homology"/>
<protein>
    <submittedName>
        <fullName evidence="3">NAD(P)-dependent dehydrogenase (Short-subunit alcohol dehydrogenase family)</fullName>
    </submittedName>
</protein>
<reference evidence="3 4" key="1">
    <citation type="submission" date="2020-08" db="EMBL/GenBank/DDBJ databases">
        <title>Genomic Encyclopedia of Type Strains, Phase III (KMG-III): the genomes of soil and plant-associated and newly described type strains.</title>
        <authorList>
            <person name="Whitman W."/>
        </authorList>
    </citation>
    <scope>NUCLEOTIDE SEQUENCE [LARGE SCALE GENOMIC DNA]</scope>
    <source>
        <strain evidence="3 4">CECT 5862</strain>
    </source>
</reference>
<dbReference type="AlphaFoldDB" id="A0A7W5B0Z5"/>
<comment type="similarity">
    <text evidence="1">Belongs to the short-chain dehydrogenases/reductases (SDR) family.</text>
</comment>
<dbReference type="RefSeq" id="WP_183602354.1">
    <property type="nucleotide sequence ID" value="NZ_JACHXK010000011.1"/>
</dbReference>
<evidence type="ECO:0000313" key="3">
    <source>
        <dbReference type="EMBL" id="MBB3112262.1"/>
    </source>
</evidence>
<dbReference type="InterPro" id="IPR002347">
    <property type="entry name" value="SDR_fam"/>
</dbReference>
<dbReference type="PROSITE" id="PS00061">
    <property type="entry name" value="ADH_SHORT"/>
    <property type="match status" value="1"/>
</dbReference>
<dbReference type="FunFam" id="3.40.50.720:FF:000084">
    <property type="entry name" value="Short-chain dehydrogenase reductase"/>
    <property type="match status" value="1"/>
</dbReference>
<dbReference type="CDD" id="cd05233">
    <property type="entry name" value="SDR_c"/>
    <property type="match status" value="1"/>
</dbReference>
<dbReference type="EMBL" id="JACHXK010000011">
    <property type="protein sequence ID" value="MBB3112262.1"/>
    <property type="molecule type" value="Genomic_DNA"/>
</dbReference>
<organism evidence="3 4">
    <name type="scientific">Paenibacillus phyllosphaerae</name>
    <dbReference type="NCBI Taxonomy" id="274593"/>
    <lineage>
        <taxon>Bacteria</taxon>
        <taxon>Bacillati</taxon>
        <taxon>Bacillota</taxon>
        <taxon>Bacilli</taxon>
        <taxon>Bacillales</taxon>
        <taxon>Paenibacillaceae</taxon>
        <taxon>Paenibacillus</taxon>
    </lineage>
</organism>
<keyword evidence="4" id="KW-1185">Reference proteome</keyword>
<dbReference type="InterPro" id="IPR036291">
    <property type="entry name" value="NAD(P)-bd_dom_sf"/>
</dbReference>
<dbReference type="PRINTS" id="PR00080">
    <property type="entry name" value="SDRFAMILY"/>
</dbReference>
<gene>
    <name evidence="3" type="ORF">FHS18_004348</name>
</gene>